<dbReference type="RefSeq" id="WP_009897406.1">
    <property type="nucleotide sequence ID" value="NC_007650.1"/>
</dbReference>
<feature type="compositionally biased region" description="Low complexity" evidence="1">
    <location>
        <begin position="191"/>
        <end position="209"/>
    </location>
</feature>
<proteinExistence type="predicted"/>
<evidence type="ECO:0000313" key="2">
    <source>
        <dbReference type="EMBL" id="ABC36181.1"/>
    </source>
</evidence>
<evidence type="ECO:0000313" key="3">
    <source>
        <dbReference type="Proteomes" id="UP000001930"/>
    </source>
</evidence>
<dbReference type="GO" id="GO:0016787">
    <property type="term" value="F:hydrolase activity"/>
    <property type="evidence" value="ECO:0007669"/>
    <property type="project" value="UniProtKB-KW"/>
</dbReference>
<dbReference type="KEGG" id="bte:BTH_II1547"/>
<organism evidence="2 3">
    <name type="scientific">Burkholderia thailandensis (strain ATCC 700388 / DSM 13276 / CCUG 48851 / CIP 106301 / E264)</name>
    <dbReference type="NCBI Taxonomy" id="271848"/>
    <lineage>
        <taxon>Bacteria</taxon>
        <taxon>Pseudomonadati</taxon>
        <taxon>Pseudomonadota</taxon>
        <taxon>Betaproteobacteria</taxon>
        <taxon>Burkholderiales</taxon>
        <taxon>Burkholderiaceae</taxon>
        <taxon>Burkholderia</taxon>
        <taxon>pseudomallei group</taxon>
    </lineage>
</organism>
<dbReference type="AlphaFoldDB" id="Q2T507"/>
<feature type="compositionally biased region" description="Low complexity" evidence="1">
    <location>
        <begin position="230"/>
        <end position="247"/>
    </location>
</feature>
<name>Q2T507_BURTA</name>
<protein>
    <submittedName>
        <fullName evidence="2">L-2-Amino-thiazoline-4-carboxylic acid hydrolase</fullName>
    </submittedName>
</protein>
<reference evidence="2 3" key="1">
    <citation type="journal article" date="2005" name="BMC Genomics">
        <title>Bacterial genome adaptation to niches: divergence of the potential virulence genes in three Burkholderia species of different survival strategies.</title>
        <authorList>
            <person name="Kim H.S."/>
            <person name="Schell M.A."/>
            <person name="Yu Y."/>
            <person name="Ulrich R.L."/>
            <person name="Sarria S.H."/>
            <person name="Nierman W.C."/>
            <person name="DeShazer D."/>
        </authorList>
    </citation>
    <scope>NUCLEOTIDE SEQUENCE [LARGE SCALE GENOMIC DNA]</scope>
    <source>
        <strain evidence="3">ATCC 700388 / DSM 13276 / CCUG 48851 / CIP 106301 / E264</strain>
    </source>
</reference>
<dbReference type="Pfam" id="PF14196">
    <property type="entry name" value="ATC_hydrolase"/>
    <property type="match status" value="1"/>
</dbReference>
<feature type="compositionally biased region" description="Basic and acidic residues" evidence="1">
    <location>
        <begin position="172"/>
        <end position="187"/>
    </location>
</feature>
<accession>Q2T507</accession>
<sequence length="272" mass="28641">MTIIPIHPAAGGAADGEPLGILARRRIEAEIIKPIYEIMKREFGVERAQAVIAEAVRGAALDAGRTFAAKEPGGTSIASFVALQVLWEKDDALDIEVRRADDTHYDYDVRRCAYAQMYREMGLAEIGHLLSCARDSVFIEGYDPRIELTRTRTLMQGGTHCDFRYRLAEPARRGADERASGAEDAGRAPDATAAQGEAAGGARETQAGESAGRPASSPGARAESSRQSLPESGAAGEAPGARPSSTAARDRDAAASPPAGAHGNPEASDAAR</sequence>
<gene>
    <name evidence="2" type="ordered locus">BTH_II1547</name>
</gene>
<evidence type="ECO:0000256" key="1">
    <source>
        <dbReference type="SAM" id="MobiDB-lite"/>
    </source>
</evidence>
<dbReference type="HOGENOM" id="CLU_1021875_0_0_4"/>
<keyword evidence="3" id="KW-1185">Reference proteome</keyword>
<dbReference type="EMBL" id="CP000085">
    <property type="protein sequence ID" value="ABC36181.1"/>
    <property type="molecule type" value="Genomic_DNA"/>
</dbReference>
<dbReference type="InterPro" id="IPR026002">
    <property type="entry name" value="ATC_hydrolase-like"/>
</dbReference>
<dbReference type="GeneID" id="45118989"/>
<keyword evidence="2" id="KW-0378">Hydrolase</keyword>
<dbReference type="Proteomes" id="UP000001930">
    <property type="component" value="Chromosome II"/>
</dbReference>
<feature type="region of interest" description="Disordered" evidence="1">
    <location>
        <begin position="172"/>
        <end position="272"/>
    </location>
</feature>